<dbReference type="EMBL" id="JAACNO010002937">
    <property type="protein sequence ID" value="KAF4129730.1"/>
    <property type="molecule type" value="Genomic_DNA"/>
</dbReference>
<proteinExistence type="inferred from homology"/>
<keyword evidence="9" id="KW-1185">Reference proteome</keyword>
<dbReference type="Pfam" id="PF16810">
    <property type="entry name" value="RXLR"/>
    <property type="match status" value="1"/>
</dbReference>
<comment type="similarity">
    <text evidence="2 5">Belongs to the RxLR effector family.</text>
</comment>
<evidence type="ECO:0000256" key="2">
    <source>
        <dbReference type="ARBA" id="ARBA00010400"/>
    </source>
</evidence>
<protein>
    <recommendedName>
        <fullName evidence="5">RxLR effector protein</fullName>
    </recommendedName>
</protein>
<feature type="chain" id="PRO_5036239771" description="RxLR effector protein" evidence="5">
    <location>
        <begin position="19"/>
        <end position="102"/>
    </location>
</feature>
<evidence type="ECO:0000313" key="8">
    <source>
        <dbReference type="EMBL" id="KAF4129730.1"/>
    </source>
</evidence>
<comment type="caution">
    <text evidence="7">The sequence shown here is derived from an EMBL/GenBank/DDBJ whole genome shotgun (WGS) entry which is preliminary data.</text>
</comment>
<dbReference type="AlphaFoldDB" id="A0A833TF39"/>
<feature type="compositionally biased region" description="Acidic residues" evidence="6">
    <location>
        <begin position="61"/>
        <end position="71"/>
    </location>
</feature>
<evidence type="ECO:0000256" key="3">
    <source>
        <dbReference type="ARBA" id="ARBA00022525"/>
    </source>
</evidence>
<sequence>MRVVAVLLAAIAVSGSTAAPDAQPTSILASGLAKLIGPDHATDKRLLRTGRDADGDNFDDKDNDEENGIDDEEERFKQWKINDLINGKTSTLFSKWKGRLLG</sequence>
<feature type="region of interest" description="Disordered" evidence="6">
    <location>
        <begin position="47"/>
        <end position="71"/>
    </location>
</feature>
<comment type="subcellular location">
    <subcellularLocation>
        <location evidence="1 5">Secreted</location>
    </subcellularLocation>
</comment>
<feature type="compositionally biased region" description="Basic and acidic residues" evidence="6">
    <location>
        <begin position="47"/>
        <end position="60"/>
    </location>
</feature>
<comment type="domain">
    <text evidence="5">The RxLR-dEER motif acts to carry the protein into the host cell cytoplasm through binding to cell surface phosphatidylinositol-3-phosphate.</text>
</comment>
<organism evidence="7 9">
    <name type="scientific">Phytophthora infestans</name>
    <name type="common">Potato late blight agent</name>
    <name type="synonym">Botrytis infestans</name>
    <dbReference type="NCBI Taxonomy" id="4787"/>
    <lineage>
        <taxon>Eukaryota</taxon>
        <taxon>Sar</taxon>
        <taxon>Stramenopiles</taxon>
        <taxon>Oomycota</taxon>
        <taxon>Peronosporomycetes</taxon>
        <taxon>Peronosporales</taxon>
        <taxon>Peronosporaceae</taxon>
        <taxon>Phytophthora</taxon>
    </lineage>
</organism>
<gene>
    <name evidence="7" type="ORF">GN244_ATG02131</name>
    <name evidence="8" type="ORF">GN958_ATG21225</name>
</gene>
<reference evidence="7" key="1">
    <citation type="submission" date="2020-04" db="EMBL/GenBank/DDBJ databases">
        <title>Hybrid Assembly of Korean Phytophthora infestans isolates.</title>
        <authorList>
            <person name="Prokchorchik M."/>
            <person name="Lee Y."/>
            <person name="Seo J."/>
            <person name="Cho J.-H."/>
            <person name="Park Y.-E."/>
            <person name="Jang D.-C."/>
            <person name="Im J.-S."/>
            <person name="Choi J.-G."/>
            <person name="Park H.-J."/>
            <person name="Lee G.-B."/>
            <person name="Lee Y.-G."/>
            <person name="Hong S.-Y."/>
            <person name="Cho K."/>
            <person name="Sohn K.H."/>
        </authorList>
    </citation>
    <scope>NUCLEOTIDE SEQUENCE</scope>
    <source>
        <strain evidence="7">KR_1_A1</strain>
        <strain evidence="8">KR_2_A2</strain>
    </source>
</reference>
<keyword evidence="3 5" id="KW-0964">Secreted</keyword>
<dbReference type="EMBL" id="WSZM01000047">
    <property type="protein sequence ID" value="KAF4045390.1"/>
    <property type="molecule type" value="Genomic_DNA"/>
</dbReference>
<name>A0A833TF39_PHYIN</name>
<keyword evidence="4 5" id="KW-0732">Signal</keyword>
<evidence type="ECO:0000256" key="6">
    <source>
        <dbReference type="SAM" id="MobiDB-lite"/>
    </source>
</evidence>
<comment type="function">
    <text evidence="5">Effector that suppresses plant defense responses during pathogen infection.</text>
</comment>
<evidence type="ECO:0000256" key="4">
    <source>
        <dbReference type="ARBA" id="ARBA00022729"/>
    </source>
</evidence>
<evidence type="ECO:0000313" key="9">
    <source>
        <dbReference type="Proteomes" id="UP000602510"/>
    </source>
</evidence>
<dbReference type="Proteomes" id="UP000704712">
    <property type="component" value="Unassembled WGS sequence"/>
</dbReference>
<accession>A0A833TF39</accession>
<evidence type="ECO:0000256" key="5">
    <source>
        <dbReference type="RuleBase" id="RU367124"/>
    </source>
</evidence>
<feature type="signal peptide" evidence="5">
    <location>
        <begin position="1"/>
        <end position="18"/>
    </location>
</feature>
<dbReference type="OMA" id="TRTQFTH"/>
<dbReference type="InterPro" id="IPR031825">
    <property type="entry name" value="RXLR"/>
</dbReference>
<dbReference type="Proteomes" id="UP000602510">
    <property type="component" value="Unassembled WGS sequence"/>
</dbReference>
<evidence type="ECO:0000313" key="7">
    <source>
        <dbReference type="EMBL" id="KAF4045390.1"/>
    </source>
</evidence>
<evidence type="ECO:0000256" key="1">
    <source>
        <dbReference type="ARBA" id="ARBA00004613"/>
    </source>
</evidence>